<proteinExistence type="predicted"/>
<dbReference type="InterPro" id="IPR051294">
    <property type="entry name" value="HORMA_MeioticProgression"/>
</dbReference>
<dbReference type="SUPFAM" id="SSF57903">
    <property type="entry name" value="FYVE/PHD zinc finger"/>
    <property type="match status" value="1"/>
</dbReference>
<comment type="caution">
    <text evidence="8">The sequence shown here is derived from an EMBL/GenBank/DDBJ whole genome shotgun (WGS) entry which is preliminary data.</text>
</comment>
<evidence type="ECO:0000256" key="1">
    <source>
        <dbReference type="ARBA" id="ARBA00004123"/>
    </source>
</evidence>
<dbReference type="PANTHER" id="PTHR48225">
    <property type="entry name" value="HORMA DOMAIN-CONTAINING PROTEIN 1"/>
    <property type="match status" value="1"/>
</dbReference>
<evidence type="ECO:0000313" key="9">
    <source>
        <dbReference type="Proteomes" id="UP001165120"/>
    </source>
</evidence>
<dbReference type="InterPro" id="IPR036570">
    <property type="entry name" value="HORMA_dom_sf"/>
</dbReference>
<dbReference type="PROSITE" id="PS50815">
    <property type="entry name" value="HORMA"/>
    <property type="match status" value="1"/>
</dbReference>
<keyword evidence="6" id="KW-1133">Transmembrane helix</keyword>
<feature type="transmembrane region" description="Helical" evidence="6">
    <location>
        <begin position="20"/>
        <end position="39"/>
    </location>
</feature>
<dbReference type="Gene3D" id="3.30.40.10">
    <property type="entry name" value="Zinc/RING finger domain, C3HC4 (zinc finger)"/>
    <property type="match status" value="1"/>
</dbReference>
<dbReference type="InterPro" id="IPR013083">
    <property type="entry name" value="Znf_RING/FYVE/PHD"/>
</dbReference>
<protein>
    <submittedName>
        <fullName evidence="8">Unnamed protein product</fullName>
    </submittedName>
</protein>
<keyword evidence="5" id="KW-0469">Meiosis</keyword>
<dbReference type="Pfam" id="PF02301">
    <property type="entry name" value="HORMA"/>
    <property type="match status" value="1"/>
</dbReference>
<dbReference type="PANTHER" id="PTHR48225:SF7">
    <property type="entry name" value="MEIOSIS-SPECIFIC PROTEIN HOP1"/>
    <property type="match status" value="1"/>
</dbReference>
<dbReference type="InterPro" id="IPR003511">
    <property type="entry name" value="HORMA_dom"/>
</dbReference>
<keyword evidence="6" id="KW-0812">Transmembrane</keyword>
<dbReference type="InterPro" id="IPR011011">
    <property type="entry name" value="Znf_FYVE_PHD"/>
</dbReference>
<dbReference type="PROSITE" id="PS51257">
    <property type="entry name" value="PROKAR_LIPOPROTEIN"/>
    <property type="match status" value="1"/>
</dbReference>
<dbReference type="GO" id="GO:0005634">
    <property type="term" value="C:nucleus"/>
    <property type="evidence" value="ECO:0007669"/>
    <property type="project" value="UniProtKB-SubCell"/>
</dbReference>
<sequence>MSLVKQRVSERVTFIQSERLINTVLVMSFGCIAFLRGFFDDDHFQDQIFIADPPRSSTKEKLLIDPPTRTNDDTNINNRENLKNSIKLKTIIRGKSKEADIFLDWLEVSTIDAIHKRYLKGICVSILLNKEKPSELYESYIFGISYDDNGNTSISFENDIITATRKSIQNLMKRFIVITQGLPNLPNKRYLSMRMLFLNDDCPLNYQPNFFKDCTSEIQPGFKVPKNELKDLSIVSCGYVNSEKHQFSAKIINYQSYPRKDAKEWEYVDPFDYLKLKKLPAAAALQTSQCSQITNDFRNLLKEKEPHIELTQPILQNFCDCKSPIDLKYSVLAECTNCARKIHKICYGYTIRSKLPSNFICFSCKIIQDSVSKQTKAELPNDLLILMNIRKLYAFFHWYLRAGSSATSLPNSFETLSELFGYTTPEFRLVSQVITVLIYDEILDITQSSCVNLKNEKLSTSFQFAMSELEVLKYPINYNKGRDSIKSNESYYLTFIPSSLRSNFYKIKDSSYYKIKRNCYFDKRIGFTKFEFNESYLNSMIGKSNADEDYIIDSLQSDLNDSALPDFMKLPALDTQDEFFDSSSSIPNTQLITVNKRQKLY</sequence>
<dbReference type="GO" id="GO:0007130">
    <property type="term" value="P:synaptonemal complex assembly"/>
    <property type="evidence" value="ECO:0007669"/>
    <property type="project" value="TreeGrafter"/>
</dbReference>
<evidence type="ECO:0000256" key="3">
    <source>
        <dbReference type="ARBA" id="ARBA00022454"/>
    </source>
</evidence>
<organism evidence="8 9">
    <name type="scientific">Candida boidinii</name>
    <name type="common">Yeast</name>
    <dbReference type="NCBI Taxonomy" id="5477"/>
    <lineage>
        <taxon>Eukaryota</taxon>
        <taxon>Fungi</taxon>
        <taxon>Dikarya</taxon>
        <taxon>Ascomycota</taxon>
        <taxon>Saccharomycotina</taxon>
        <taxon>Pichiomycetes</taxon>
        <taxon>Pichiales</taxon>
        <taxon>Pichiaceae</taxon>
        <taxon>Ogataea</taxon>
        <taxon>Ogataea/Candida clade</taxon>
    </lineage>
</organism>
<evidence type="ECO:0000256" key="6">
    <source>
        <dbReference type="SAM" id="Phobius"/>
    </source>
</evidence>
<dbReference type="GO" id="GO:0051598">
    <property type="term" value="P:meiotic recombination checkpoint signaling"/>
    <property type="evidence" value="ECO:0007669"/>
    <property type="project" value="TreeGrafter"/>
</dbReference>
<evidence type="ECO:0000259" key="7">
    <source>
        <dbReference type="PROSITE" id="PS50815"/>
    </source>
</evidence>
<keyword evidence="4" id="KW-0539">Nucleus</keyword>
<evidence type="ECO:0000256" key="5">
    <source>
        <dbReference type="ARBA" id="ARBA00023254"/>
    </source>
</evidence>
<dbReference type="Gene3D" id="3.30.900.10">
    <property type="entry name" value="HORMA domain"/>
    <property type="match status" value="1"/>
</dbReference>
<dbReference type="Proteomes" id="UP001165120">
    <property type="component" value="Unassembled WGS sequence"/>
</dbReference>
<dbReference type="SUPFAM" id="SSF56019">
    <property type="entry name" value="The spindle assembly checkpoint protein mad2"/>
    <property type="match status" value="1"/>
</dbReference>
<comment type="subcellular location">
    <subcellularLocation>
        <location evidence="2">Chromosome</location>
    </subcellularLocation>
    <subcellularLocation>
        <location evidence="1">Nucleus</location>
    </subcellularLocation>
</comment>
<accession>A0A9W6WEV9</accession>
<keyword evidence="9" id="KW-1185">Reference proteome</keyword>
<keyword evidence="3" id="KW-0158">Chromosome</keyword>
<evidence type="ECO:0000313" key="8">
    <source>
        <dbReference type="EMBL" id="GME67436.1"/>
    </source>
</evidence>
<dbReference type="GO" id="GO:0005694">
    <property type="term" value="C:chromosome"/>
    <property type="evidence" value="ECO:0007669"/>
    <property type="project" value="UniProtKB-SubCell"/>
</dbReference>
<feature type="domain" description="HORMA" evidence="7">
    <location>
        <begin position="15"/>
        <end position="251"/>
    </location>
</feature>
<evidence type="ECO:0000256" key="2">
    <source>
        <dbReference type="ARBA" id="ARBA00004286"/>
    </source>
</evidence>
<keyword evidence="6" id="KW-0472">Membrane</keyword>
<dbReference type="AlphaFoldDB" id="A0A9W6WEV9"/>
<name>A0A9W6WEV9_CANBO</name>
<evidence type="ECO:0000256" key="4">
    <source>
        <dbReference type="ARBA" id="ARBA00023242"/>
    </source>
</evidence>
<gene>
    <name evidence="8" type="ORF">Cboi02_000086000</name>
</gene>
<reference evidence="8" key="1">
    <citation type="submission" date="2023-04" db="EMBL/GenBank/DDBJ databases">
        <title>Candida boidinii NBRC 10035.</title>
        <authorList>
            <person name="Ichikawa N."/>
            <person name="Sato H."/>
            <person name="Tonouchi N."/>
        </authorList>
    </citation>
    <scope>NUCLEOTIDE SEQUENCE</scope>
    <source>
        <strain evidence="8">NBRC 10035</strain>
    </source>
</reference>
<dbReference type="EMBL" id="BSXN01000173">
    <property type="protein sequence ID" value="GME67436.1"/>
    <property type="molecule type" value="Genomic_DNA"/>
</dbReference>